<reference evidence="1" key="1">
    <citation type="submission" date="2018-12" db="EMBL/GenBank/DDBJ databases">
        <title>Characterization of a N4-like bacteriophage infecting a coral-derived Vibrio strain.</title>
        <authorList>
            <person name="Huang S."/>
        </authorList>
    </citation>
    <scope>NUCLEOTIDE SEQUENCE [LARGE SCALE GENOMIC DNA]</scope>
</reference>
<evidence type="ECO:0000313" key="1">
    <source>
        <dbReference type="EMBL" id="AZU99630.1"/>
    </source>
</evidence>
<protein>
    <submittedName>
        <fullName evidence="1">Putative PD-(D/E)XK nuclease superfamily protein</fullName>
    </submittedName>
</protein>
<dbReference type="InterPro" id="IPR011114">
    <property type="entry name" value="RuvA_C"/>
</dbReference>
<dbReference type="EMBL" id="MK301608">
    <property type="protein sequence ID" value="AZU99630.1"/>
    <property type="molecule type" value="Genomic_DNA"/>
</dbReference>
<organism evidence="1">
    <name type="scientific">Vibrio virus vB_VspP_SBP1</name>
    <dbReference type="NCBI Taxonomy" id="2500581"/>
    <lineage>
        <taxon>Viruses</taxon>
        <taxon>Duplodnaviria</taxon>
        <taxon>Heunggongvirae</taxon>
        <taxon>Uroviricota</taxon>
        <taxon>Caudoviricetes</taxon>
        <taxon>Schitoviridae</taxon>
        <taxon>Electravirus</taxon>
        <taxon>Electravirus Sbp1</taxon>
    </lineage>
</organism>
<accession>A0A3T0IIK8</accession>
<gene>
    <name evidence="1" type="ORF">SBP1_gp038</name>
</gene>
<name>A0A3T0IIK8_9CAUD</name>
<sequence>MPKAKYENDCDAPLSVAVWLADDDYSFNPDERALSCTDLLKSHRQLVLRQRRLAVLSANPQIAVEAVKLSTRVASRMGQSIHAGIEHTWNNNAAEALMKLGYPKRVADKVVINPDPDSDLEDLIPIYMEIRNEREIEGFIISGQFDFCIEGRLEDFKSTSVFTYTNQTNADKYVKQGSIYRWLNPKIVTEDIFNINYIFTDWSKNMARGANYPSQRVMAQTFNLMPVSETESWIRQKLITIKNLESVPEPELPDCTPKELWQKEPKYKYYSDPNKAAAGGRATKNFDDKMSAQLHLSDKGKGTIITVPGEVVACKYCDEFDACTQKDRLIVVGALRME</sequence>
<dbReference type="GO" id="GO:0005524">
    <property type="term" value="F:ATP binding"/>
    <property type="evidence" value="ECO:0007669"/>
    <property type="project" value="InterPro"/>
</dbReference>
<dbReference type="GO" id="GO:0006310">
    <property type="term" value="P:DNA recombination"/>
    <property type="evidence" value="ECO:0007669"/>
    <property type="project" value="InterPro"/>
</dbReference>
<evidence type="ECO:0000313" key="2">
    <source>
        <dbReference type="Proteomes" id="UP000290131"/>
    </source>
</evidence>
<dbReference type="GO" id="GO:0009378">
    <property type="term" value="F:four-way junction helicase activity"/>
    <property type="evidence" value="ECO:0007669"/>
    <property type="project" value="InterPro"/>
</dbReference>
<keyword evidence="2" id="KW-1185">Reference proteome</keyword>
<dbReference type="GO" id="GO:0009379">
    <property type="term" value="C:Holliday junction helicase complex"/>
    <property type="evidence" value="ECO:0007669"/>
    <property type="project" value="InterPro"/>
</dbReference>
<dbReference type="CDD" id="cd14332">
    <property type="entry name" value="UBA_RuvA_C"/>
    <property type="match status" value="1"/>
</dbReference>
<dbReference type="Proteomes" id="UP000290131">
    <property type="component" value="Segment"/>
</dbReference>
<proteinExistence type="predicted"/>
<dbReference type="GO" id="GO:0006281">
    <property type="term" value="P:DNA repair"/>
    <property type="evidence" value="ECO:0007669"/>
    <property type="project" value="InterPro"/>
</dbReference>